<keyword evidence="3" id="KW-1185">Reference proteome</keyword>
<reference evidence="2" key="2">
    <citation type="submission" date="2015-04" db="UniProtKB">
        <authorList>
            <consortium name="EnsemblPlants"/>
        </authorList>
    </citation>
    <scope>IDENTIFICATION</scope>
</reference>
<evidence type="ECO:0000256" key="1">
    <source>
        <dbReference type="SAM" id="MobiDB-lite"/>
    </source>
</evidence>
<feature type="region of interest" description="Disordered" evidence="1">
    <location>
        <begin position="23"/>
        <end position="57"/>
    </location>
</feature>
<dbReference type="Proteomes" id="UP000026961">
    <property type="component" value="Chromosome 1"/>
</dbReference>
<reference evidence="2" key="1">
    <citation type="submission" date="2013-08" db="EMBL/GenBank/DDBJ databases">
        <title>Oryza genome evolution.</title>
        <authorList>
            <person name="Wing R.A."/>
            <person name="Panaud O."/>
            <person name="Oliveira A.C."/>
        </authorList>
    </citation>
    <scope>NUCLEOTIDE SEQUENCE</scope>
</reference>
<evidence type="ECO:0000313" key="3">
    <source>
        <dbReference type="Proteomes" id="UP000026961"/>
    </source>
</evidence>
<accession>A0A0D9YDW9</accession>
<reference evidence="2" key="3">
    <citation type="submission" date="2018-05" db="EMBL/GenBank/DDBJ databases">
        <title>OgluRS3 (Oryza glumaepatula Reference Sequence Version 3).</title>
        <authorList>
            <person name="Zhang J."/>
            <person name="Kudrna D."/>
            <person name="Lee S."/>
            <person name="Talag J."/>
            <person name="Welchert J."/>
            <person name="Wing R.A."/>
        </authorList>
    </citation>
    <scope>NUCLEOTIDE SEQUENCE [LARGE SCALE GENOMIC DNA]</scope>
</reference>
<organism evidence="2">
    <name type="scientific">Oryza glumipatula</name>
    <dbReference type="NCBI Taxonomy" id="40148"/>
    <lineage>
        <taxon>Eukaryota</taxon>
        <taxon>Viridiplantae</taxon>
        <taxon>Streptophyta</taxon>
        <taxon>Embryophyta</taxon>
        <taxon>Tracheophyta</taxon>
        <taxon>Spermatophyta</taxon>
        <taxon>Magnoliopsida</taxon>
        <taxon>Liliopsida</taxon>
        <taxon>Poales</taxon>
        <taxon>Poaceae</taxon>
        <taxon>BOP clade</taxon>
        <taxon>Oryzoideae</taxon>
        <taxon>Oryzeae</taxon>
        <taxon>Oryzinae</taxon>
        <taxon>Oryza</taxon>
    </lineage>
</organism>
<dbReference type="HOGENOM" id="CLU_2487023_0_0_1"/>
<dbReference type="EnsemblPlants" id="OGLUM01G32250.1">
    <property type="protein sequence ID" value="OGLUM01G32250.1"/>
    <property type="gene ID" value="OGLUM01G32250"/>
</dbReference>
<proteinExistence type="predicted"/>
<protein>
    <submittedName>
        <fullName evidence="2">Uncharacterized protein</fullName>
    </submittedName>
</protein>
<dbReference type="AlphaFoldDB" id="A0A0D9YDW9"/>
<name>A0A0D9YDW9_9ORYZ</name>
<sequence length="87" mass="9909">MVDPPRQLVSHVTCQESYDLRYVSDGARRTSGDDRGGGPNTEHGDVREAFDDSSGPRERIRRWRRPLRLDSTVVAVLRLDSVVAWEE</sequence>
<feature type="compositionally biased region" description="Basic and acidic residues" evidence="1">
    <location>
        <begin position="26"/>
        <end position="57"/>
    </location>
</feature>
<evidence type="ECO:0000313" key="2">
    <source>
        <dbReference type="EnsemblPlants" id="OGLUM01G32250.1"/>
    </source>
</evidence>
<dbReference type="Gramene" id="OGLUM01G32250.1">
    <property type="protein sequence ID" value="OGLUM01G32250.1"/>
    <property type="gene ID" value="OGLUM01G32250"/>
</dbReference>